<dbReference type="Proteomes" id="UP000829517">
    <property type="component" value="Unassembled WGS sequence"/>
</dbReference>
<feature type="domain" description="Endonuclease/exonuclease/phosphatase" evidence="1">
    <location>
        <begin position="8"/>
        <end position="314"/>
    </location>
</feature>
<dbReference type="RefSeq" id="WP_236957673.1">
    <property type="nucleotide sequence ID" value="NZ_JAETXX010000001.1"/>
</dbReference>
<keyword evidence="2" id="KW-0378">Hydrolase</keyword>
<evidence type="ECO:0000259" key="1">
    <source>
        <dbReference type="Pfam" id="PF19580"/>
    </source>
</evidence>
<keyword evidence="3" id="KW-1185">Reference proteome</keyword>
<sequence>MNDNNLYTVAFYNLENLFDTINDPNILDDDFTEDGRLEWDDDRYENKIFKLGKAISHIGTDESNFPPVILGVAEVENKAVLNDLITTESLSDANYKYIHYNSPDERGIDTALLYQEKHFKIIHSKAIPLLVYSEDGVRDFTRDILHVYGELHGERIHVFVNHWPSRRQGDGETAYKRVAAAKSLHTVMDQIKVQENDPKFIIMGDFNDDPSSPSVKDNLVTNDLYNPMEKLHIPSERGSLNFKSNWNIFDQIIISNNFFNISESKLRFIKADILDDKFLAEWKERYKGFPFRTYVGNKYLGGYSDHFPVFIQLKES</sequence>
<dbReference type="SUPFAM" id="SSF56219">
    <property type="entry name" value="DNase I-like"/>
    <property type="match status" value="1"/>
</dbReference>
<dbReference type="GO" id="GO:0004519">
    <property type="term" value="F:endonuclease activity"/>
    <property type="evidence" value="ECO:0007669"/>
    <property type="project" value="UniProtKB-KW"/>
</dbReference>
<dbReference type="InterPro" id="IPR005135">
    <property type="entry name" value="Endo/exonuclease/phosphatase"/>
</dbReference>
<dbReference type="EMBL" id="JAETXX010000001">
    <property type="protein sequence ID" value="MCF8713713.1"/>
    <property type="molecule type" value="Genomic_DNA"/>
</dbReference>
<protein>
    <submittedName>
        <fullName evidence="2">Endonuclease</fullName>
    </submittedName>
</protein>
<keyword evidence="2" id="KW-0540">Nuclease</keyword>
<dbReference type="InterPro" id="IPR036691">
    <property type="entry name" value="Endo/exonu/phosph_ase_sf"/>
</dbReference>
<organism evidence="2 3">
    <name type="scientific">Joostella atrarenae</name>
    <dbReference type="NCBI Taxonomy" id="679257"/>
    <lineage>
        <taxon>Bacteria</taxon>
        <taxon>Pseudomonadati</taxon>
        <taxon>Bacteroidota</taxon>
        <taxon>Flavobacteriia</taxon>
        <taxon>Flavobacteriales</taxon>
        <taxon>Flavobacteriaceae</taxon>
        <taxon>Joostella</taxon>
    </lineage>
</organism>
<name>A0ABS9J033_9FLAO</name>
<dbReference type="PANTHER" id="PTHR42834">
    <property type="entry name" value="ENDONUCLEASE/EXONUCLEASE/PHOSPHATASE FAMILY PROTEIN (AFU_ORTHOLOGUE AFUA_3G09210)"/>
    <property type="match status" value="1"/>
</dbReference>
<proteinExistence type="predicted"/>
<comment type="caution">
    <text evidence="2">The sequence shown here is derived from an EMBL/GenBank/DDBJ whole genome shotgun (WGS) entry which is preliminary data.</text>
</comment>
<dbReference type="Gene3D" id="3.60.10.10">
    <property type="entry name" value="Endonuclease/exonuclease/phosphatase"/>
    <property type="match status" value="1"/>
</dbReference>
<evidence type="ECO:0000313" key="2">
    <source>
        <dbReference type="EMBL" id="MCF8713713.1"/>
    </source>
</evidence>
<evidence type="ECO:0000313" key="3">
    <source>
        <dbReference type="Proteomes" id="UP000829517"/>
    </source>
</evidence>
<gene>
    <name evidence="2" type="ORF">JM658_02645</name>
</gene>
<reference evidence="2 3" key="1">
    <citation type="submission" date="2021-01" db="EMBL/GenBank/DDBJ databases">
        <title>Genome sequencing of Joostella atrarenae M1-2 (= KCTC 23194).</title>
        <authorList>
            <person name="Zakaria M.R."/>
            <person name="Lam M.Q."/>
            <person name="Chong C.S."/>
        </authorList>
    </citation>
    <scope>NUCLEOTIDE SEQUENCE [LARGE SCALE GENOMIC DNA]</scope>
    <source>
        <strain evidence="2 3">M1-2</strain>
    </source>
</reference>
<dbReference type="PANTHER" id="PTHR42834:SF1">
    <property type="entry name" value="ENDONUCLEASE_EXONUCLEASE_PHOSPHATASE FAMILY PROTEIN (AFU_ORTHOLOGUE AFUA_3G09210)"/>
    <property type="match status" value="1"/>
</dbReference>
<dbReference type="Pfam" id="PF19580">
    <property type="entry name" value="Exo_endo_phos_3"/>
    <property type="match status" value="1"/>
</dbReference>
<accession>A0ABS9J033</accession>
<keyword evidence="2" id="KW-0255">Endonuclease</keyword>